<evidence type="ECO:0000256" key="10">
    <source>
        <dbReference type="RuleBase" id="RU361207"/>
    </source>
</evidence>
<evidence type="ECO:0000313" key="11">
    <source>
        <dbReference type="EMBL" id="BAL81067.1"/>
    </source>
</evidence>
<sequence length="495" mass="57395">MRGKNIRKSGVLVHITSLPSKFGIGDVGYSAKNFIDLLKNSSQKLMQILPIGPTEPFFDNSPYHSVSAFAINPLFISLEKLKEEGLLESNLSDYEVVESNIVPFGEVIENKFRAFGVAFKNFKESDEFEKFCAENSFWLDDYANFTALKKRFGNKPWQEWPLEFKNRDKVALNLAKDILKDEIRFVKFLQFIAYKQLLEMKAYANENGIEIIGDLPIYVDLDSPDVWANRELFNLNEEGYPIKVAGVPPDYFNENGQLWGNPVYNWDKHKEIGFEWWIRRISHLLKFVDIVRIDHFRGFVAYYAIDAGRENAKVGDWIRVPVYEFFDAIKNHFPSMPFIAEDLGLITEDVVEVIEHYNIPNMRILQFAFDGSPENGYLPHNYKNPTVVYTGTHDHNTTVGWFKYELTEKGKEYLEKYLGKAITIQTINFDLIRLAHSSIAQFSIVPVQDVLGLDERFRVNTPGTSTGNWRFKLKFSDIDEEKFLQLKEITEVYGR</sequence>
<keyword evidence="5 10" id="KW-0328">Glycosyltransferase</keyword>
<evidence type="ECO:0000256" key="2">
    <source>
        <dbReference type="ARBA" id="ARBA00005684"/>
    </source>
</evidence>
<evidence type="ECO:0000256" key="1">
    <source>
        <dbReference type="ARBA" id="ARBA00000439"/>
    </source>
</evidence>
<comment type="catalytic activity">
    <reaction evidence="1 10">
        <text>Transfers a segment of a (1-&gt;4)-alpha-D-glucan to a new position in an acceptor, which may be glucose or a (1-&gt;4)-alpha-D-glucan.</text>
        <dbReference type="EC" id="2.4.1.25"/>
    </reaction>
</comment>
<evidence type="ECO:0000256" key="3">
    <source>
        <dbReference type="ARBA" id="ARBA00012560"/>
    </source>
</evidence>
<dbReference type="PANTHER" id="PTHR32438:SF5">
    <property type="entry name" value="4-ALPHA-GLUCANOTRANSFERASE DPE1, CHLOROPLASTIC_AMYLOPLASTIC"/>
    <property type="match status" value="1"/>
</dbReference>
<evidence type="ECO:0000256" key="5">
    <source>
        <dbReference type="ARBA" id="ARBA00022676"/>
    </source>
</evidence>
<evidence type="ECO:0000256" key="4">
    <source>
        <dbReference type="ARBA" id="ARBA00020295"/>
    </source>
</evidence>
<dbReference type="PANTHER" id="PTHR32438">
    <property type="entry name" value="4-ALPHA-GLUCANOTRANSFERASE DPE1, CHLOROPLASTIC/AMYLOPLASTIC"/>
    <property type="match status" value="1"/>
</dbReference>
<dbReference type="GO" id="GO:0005975">
    <property type="term" value="P:carbohydrate metabolic process"/>
    <property type="evidence" value="ECO:0007669"/>
    <property type="project" value="InterPro"/>
</dbReference>
<evidence type="ECO:0000313" key="12">
    <source>
        <dbReference type="Proteomes" id="UP000004793"/>
    </source>
</evidence>
<dbReference type="SUPFAM" id="SSF51445">
    <property type="entry name" value="(Trans)glycosidases"/>
    <property type="match status" value="1"/>
</dbReference>
<evidence type="ECO:0000256" key="7">
    <source>
        <dbReference type="ARBA" id="ARBA00023277"/>
    </source>
</evidence>
<dbReference type="RefSeq" id="WP_014453469.1">
    <property type="nucleotide sequence ID" value="NC_017096.1"/>
</dbReference>
<organism evidence="11 12">
    <name type="scientific">Caldisericum exile (strain DSM 21853 / NBRC 104410 / AZM16c01)</name>
    <dbReference type="NCBI Taxonomy" id="511051"/>
    <lineage>
        <taxon>Bacteria</taxon>
        <taxon>Pseudomonadati</taxon>
        <taxon>Caldisericota/Cryosericota group</taxon>
        <taxon>Caldisericota</taxon>
        <taxon>Caldisericia</taxon>
        <taxon>Caldisericales</taxon>
        <taxon>Caldisericaceae</taxon>
        <taxon>Caldisericum</taxon>
    </lineage>
</organism>
<evidence type="ECO:0000256" key="9">
    <source>
        <dbReference type="ARBA" id="ARBA00031501"/>
    </source>
</evidence>
<evidence type="ECO:0000256" key="8">
    <source>
        <dbReference type="ARBA" id="ARBA00031423"/>
    </source>
</evidence>
<gene>
    <name evidence="11" type="primary">malQ</name>
    <name evidence="11" type="ordered locus">CSE_09410</name>
</gene>
<dbReference type="Proteomes" id="UP000004793">
    <property type="component" value="Chromosome"/>
</dbReference>
<dbReference type="InterPro" id="IPR017853">
    <property type="entry name" value="GH"/>
</dbReference>
<dbReference type="NCBIfam" id="NF011080">
    <property type="entry name" value="PRK14508.1-3"/>
    <property type="match status" value="1"/>
</dbReference>
<dbReference type="AlphaFoldDB" id="A0A7U6JGZ3"/>
<dbReference type="Gene3D" id="3.20.20.80">
    <property type="entry name" value="Glycosidases"/>
    <property type="match status" value="1"/>
</dbReference>
<dbReference type="OrthoDB" id="9811841at2"/>
<dbReference type="InterPro" id="IPR003385">
    <property type="entry name" value="Glyco_hydro_77"/>
</dbReference>
<dbReference type="Pfam" id="PF02446">
    <property type="entry name" value="Glyco_hydro_77"/>
    <property type="match status" value="1"/>
</dbReference>
<proteinExistence type="inferred from homology"/>
<dbReference type="KEGG" id="cex:CSE_09410"/>
<evidence type="ECO:0000256" key="6">
    <source>
        <dbReference type="ARBA" id="ARBA00022679"/>
    </source>
</evidence>
<name>A0A7U6JGZ3_CALEA</name>
<keyword evidence="12" id="KW-1185">Reference proteome</keyword>
<dbReference type="EMBL" id="AP012051">
    <property type="protein sequence ID" value="BAL81067.1"/>
    <property type="molecule type" value="Genomic_DNA"/>
</dbReference>
<comment type="similarity">
    <text evidence="2 10">Belongs to the disproportionating enzyme family.</text>
</comment>
<reference evidence="11 12" key="1">
    <citation type="submission" date="2011-01" db="EMBL/GenBank/DDBJ databases">
        <title>Whole genome sequence of Caldisericum exile AZM16c01.</title>
        <authorList>
            <person name="Narita-Yamada S."/>
            <person name="Kawakoshi A."/>
            <person name="Nakamura S."/>
            <person name="Sasagawa M."/>
            <person name="Fukada J."/>
            <person name="Sekine M."/>
            <person name="Kato Y."/>
            <person name="Fukai R."/>
            <person name="Sasaki K."/>
            <person name="Hanamaki A."/>
            <person name="Narita H."/>
            <person name="Konno Y."/>
            <person name="Mori K."/>
            <person name="Yamazaki S."/>
            <person name="Suzuki K."/>
            <person name="Fujita N."/>
        </authorList>
    </citation>
    <scope>NUCLEOTIDE SEQUENCE [LARGE SCALE GENOMIC DNA]</scope>
    <source>
        <strain evidence="12">DSM 21853 / NBRC 104410 / AZM16c01</strain>
    </source>
</reference>
<dbReference type="NCBIfam" id="TIGR00217">
    <property type="entry name" value="malQ"/>
    <property type="match status" value="1"/>
</dbReference>
<dbReference type="EC" id="2.4.1.25" evidence="3 10"/>
<dbReference type="GO" id="GO:0004134">
    <property type="term" value="F:4-alpha-glucanotransferase activity"/>
    <property type="evidence" value="ECO:0007669"/>
    <property type="project" value="UniProtKB-EC"/>
</dbReference>
<protein>
    <recommendedName>
        <fullName evidence="4 10">4-alpha-glucanotransferase</fullName>
        <ecNumber evidence="3 10">2.4.1.25</ecNumber>
    </recommendedName>
    <alternativeName>
        <fullName evidence="8 10">Amylomaltase</fullName>
    </alternativeName>
    <alternativeName>
        <fullName evidence="9 10">Disproportionating enzyme</fullName>
    </alternativeName>
</protein>
<keyword evidence="6 10" id="KW-0808">Transferase</keyword>
<accession>A0A7U6JGZ3</accession>
<keyword evidence="7 10" id="KW-0119">Carbohydrate metabolism</keyword>